<accession>A0A136LWG9</accession>
<dbReference type="Pfam" id="PF02492">
    <property type="entry name" value="cobW"/>
    <property type="match status" value="1"/>
</dbReference>
<dbReference type="InterPro" id="IPR051316">
    <property type="entry name" value="Zinc-reg_GTPase_activator"/>
</dbReference>
<proteinExistence type="predicted"/>
<dbReference type="InterPro" id="IPR003495">
    <property type="entry name" value="CobW/HypB/UreG_nucleotide-bd"/>
</dbReference>
<dbReference type="PANTHER" id="PTHR13748">
    <property type="entry name" value="COBW-RELATED"/>
    <property type="match status" value="1"/>
</dbReference>
<dbReference type="GO" id="GO:0005737">
    <property type="term" value="C:cytoplasm"/>
    <property type="evidence" value="ECO:0007669"/>
    <property type="project" value="TreeGrafter"/>
</dbReference>
<feature type="domain" description="CobW/HypB/UreG nucleotide-binding" evidence="1">
    <location>
        <begin position="60"/>
        <end position="220"/>
    </location>
</feature>
<dbReference type="InterPro" id="IPR027417">
    <property type="entry name" value="P-loop_NTPase"/>
</dbReference>
<gene>
    <name evidence="2" type="primary">yciC</name>
    <name evidence="2" type="ORF">TR69_WS6001001291</name>
</gene>
<dbReference type="Gene3D" id="3.40.50.300">
    <property type="entry name" value="P-loop containing nucleotide triphosphate hydrolases"/>
    <property type="match status" value="1"/>
</dbReference>
<name>A0A136LWG9_9BACT</name>
<comment type="caution">
    <text evidence="2">The sequence shown here is derived from an EMBL/GenBank/DDBJ whole genome shotgun (WGS) entry which is preliminary data.</text>
</comment>
<evidence type="ECO:0000259" key="1">
    <source>
        <dbReference type="Pfam" id="PF02492"/>
    </source>
</evidence>
<dbReference type="EMBL" id="JYNZ01000005">
    <property type="protein sequence ID" value="KXK25999.1"/>
    <property type="molecule type" value="Genomic_DNA"/>
</dbReference>
<dbReference type="PANTHER" id="PTHR13748:SF62">
    <property type="entry name" value="COBW DOMAIN-CONTAINING PROTEIN"/>
    <property type="match status" value="1"/>
</dbReference>
<dbReference type="AlphaFoldDB" id="A0A136LWG9"/>
<dbReference type="CDD" id="cd03112">
    <property type="entry name" value="CobW-like"/>
    <property type="match status" value="1"/>
</dbReference>
<dbReference type="STRING" id="1617426.TR69_WS6001001291"/>
<sequence>MVQYDGLTDPVEYSFASPSAFCYKFSCRRYLRLHGLEKTVSAVFSFLMLGYTVVQMQNVPTTVVTGTLGAGKTTIIINLIRQLPADYSTVWLKNEYGDVNIDSELAAASNIQTKEILNGCLCCVLVGKLHDALEEIMRTLKPDRLIIETAGTAYPYPVIQQIQRTGGLELDGLIAVVDAVNYEAFRDNSMMAKQQARFVDLVILNKTGLVNEKQLEKALDFVHDQYPGVPKLKTADGKIHKDALIGLDARLVYHPEDHDDPHEHHDHHGDHADTVEAFGFIDKNRTYSQKNIDEMLKTIEHWGFVRIKGIINTEKGPRLLNVVFERITWEDIPHYSGPTRITFMGKQINRLQDKVQNLFAACAD</sequence>
<evidence type="ECO:0000313" key="2">
    <source>
        <dbReference type="EMBL" id="KXK25999.1"/>
    </source>
</evidence>
<evidence type="ECO:0000313" key="3">
    <source>
        <dbReference type="Proteomes" id="UP000070457"/>
    </source>
</evidence>
<reference evidence="2 3" key="1">
    <citation type="submission" date="2015-02" db="EMBL/GenBank/DDBJ databases">
        <title>Improved understanding of the partial-nitritation anammox process through 23 genomes representing the majority of the microbial community.</title>
        <authorList>
            <person name="Speth D.R."/>
            <person name="In T Zandt M."/>
            <person name="Guerrero Cruz S."/>
            <person name="Jetten M.S."/>
            <person name="Dutilh B.E."/>
        </authorList>
    </citation>
    <scope>NUCLEOTIDE SEQUENCE [LARGE SCALE GENOMIC DNA]</scope>
    <source>
        <strain evidence="2">OLB20</strain>
    </source>
</reference>
<organism evidence="2 3">
    <name type="scientific">candidate division WS6 bacterium OLB20</name>
    <dbReference type="NCBI Taxonomy" id="1617426"/>
    <lineage>
        <taxon>Bacteria</taxon>
        <taxon>Candidatus Dojkabacteria</taxon>
    </lineage>
</organism>
<protein>
    <submittedName>
        <fullName evidence="2">Putative metal chaperone YciC</fullName>
    </submittedName>
</protein>
<dbReference type="Proteomes" id="UP000070457">
    <property type="component" value="Unassembled WGS sequence"/>
</dbReference>
<dbReference type="SUPFAM" id="SSF52540">
    <property type="entry name" value="P-loop containing nucleoside triphosphate hydrolases"/>
    <property type="match status" value="1"/>
</dbReference>